<sequence>MDSFELKPQVNEHIFLDNTQKNTLLSVKSWTYLIFVLPAGFLADKMSPKAMISFMGLNYVFWTFVSPYSYFNFYALFVTLFMAGISESMVNPIFDSLVGKYVYVKDKALTISIYTAGVQISGALGSIIIPNRFSQSVSCKISQVFASIFVAVPMILIANLFEHLNEFALLSLLCLIAVGMGIILNGFYTYMLSLSPEHTGLLSSIANILGTIGCVILPYFFVVLKVSKHTQWYMVFTVAGIGQAVTSLLFVLYAK</sequence>
<keyword evidence="2 5" id="KW-0812">Transmembrane</keyword>
<dbReference type="PANTHER" id="PTHR11662:SF60">
    <property type="entry name" value="MAJOR FACILITATOR SUPERFAMILY (MFS) PROFILE DOMAIN-CONTAINING PROTEIN"/>
    <property type="match status" value="1"/>
</dbReference>
<evidence type="ECO:0000259" key="6">
    <source>
        <dbReference type="PROSITE" id="PS50850"/>
    </source>
</evidence>
<proteinExistence type="predicted"/>
<keyword evidence="3 5" id="KW-1133">Transmembrane helix</keyword>
<protein>
    <submittedName>
        <fullName evidence="8">Major facilitator superfamily (MFS) profile domain-containing protein</fullName>
    </submittedName>
</protein>
<evidence type="ECO:0000313" key="7">
    <source>
        <dbReference type="Proteomes" id="UP000887540"/>
    </source>
</evidence>
<accession>A0A914CWP6</accession>
<feature type="transmembrane region" description="Helical" evidence="5">
    <location>
        <begin position="167"/>
        <end position="188"/>
    </location>
</feature>
<dbReference type="InterPro" id="IPR050382">
    <property type="entry name" value="MFS_Na/Anion_cotransporter"/>
</dbReference>
<dbReference type="GO" id="GO:0022857">
    <property type="term" value="F:transmembrane transporter activity"/>
    <property type="evidence" value="ECO:0007669"/>
    <property type="project" value="InterPro"/>
</dbReference>
<evidence type="ECO:0000256" key="2">
    <source>
        <dbReference type="ARBA" id="ARBA00022692"/>
    </source>
</evidence>
<keyword evidence="7" id="KW-1185">Reference proteome</keyword>
<feature type="domain" description="Major facilitator superfamily (MFS) profile" evidence="6">
    <location>
        <begin position="72"/>
        <end position="255"/>
    </location>
</feature>
<feature type="transmembrane region" description="Helical" evidence="5">
    <location>
        <begin position="59"/>
        <end position="85"/>
    </location>
</feature>
<dbReference type="Gene3D" id="1.20.1250.20">
    <property type="entry name" value="MFS general substrate transporter like domains"/>
    <property type="match status" value="2"/>
</dbReference>
<evidence type="ECO:0000256" key="1">
    <source>
        <dbReference type="ARBA" id="ARBA00004141"/>
    </source>
</evidence>
<dbReference type="GO" id="GO:0006820">
    <property type="term" value="P:monoatomic anion transport"/>
    <property type="evidence" value="ECO:0007669"/>
    <property type="project" value="TreeGrafter"/>
</dbReference>
<feature type="transmembrane region" description="Helical" evidence="5">
    <location>
        <begin position="200"/>
        <end position="221"/>
    </location>
</feature>
<reference evidence="8" key="1">
    <citation type="submission" date="2022-11" db="UniProtKB">
        <authorList>
            <consortium name="WormBaseParasite"/>
        </authorList>
    </citation>
    <scope>IDENTIFICATION</scope>
</reference>
<feature type="transmembrane region" description="Helical" evidence="5">
    <location>
        <begin position="29"/>
        <end position="47"/>
    </location>
</feature>
<keyword evidence="4 5" id="KW-0472">Membrane</keyword>
<name>A0A914CWP6_9BILA</name>
<dbReference type="PROSITE" id="PS50850">
    <property type="entry name" value="MFS"/>
    <property type="match status" value="1"/>
</dbReference>
<comment type="subcellular location">
    <subcellularLocation>
        <location evidence="1">Membrane</location>
        <topology evidence="1">Multi-pass membrane protein</topology>
    </subcellularLocation>
</comment>
<dbReference type="Proteomes" id="UP000887540">
    <property type="component" value="Unplaced"/>
</dbReference>
<organism evidence="7 8">
    <name type="scientific">Acrobeloides nanus</name>
    <dbReference type="NCBI Taxonomy" id="290746"/>
    <lineage>
        <taxon>Eukaryota</taxon>
        <taxon>Metazoa</taxon>
        <taxon>Ecdysozoa</taxon>
        <taxon>Nematoda</taxon>
        <taxon>Chromadorea</taxon>
        <taxon>Rhabditida</taxon>
        <taxon>Tylenchina</taxon>
        <taxon>Cephalobomorpha</taxon>
        <taxon>Cephaloboidea</taxon>
        <taxon>Cephalobidae</taxon>
        <taxon>Acrobeloides</taxon>
    </lineage>
</organism>
<dbReference type="GO" id="GO:0016020">
    <property type="term" value="C:membrane"/>
    <property type="evidence" value="ECO:0007669"/>
    <property type="project" value="UniProtKB-SubCell"/>
</dbReference>
<dbReference type="PANTHER" id="PTHR11662">
    <property type="entry name" value="SOLUTE CARRIER FAMILY 17"/>
    <property type="match status" value="1"/>
</dbReference>
<dbReference type="SUPFAM" id="SSF103473">
    <property type="entry name" value="MFS general substrate transporter"/>
    <property type="match status" value="2"/>
</dbReference>
<evidence type="ECO:0000313" key="8">
    <source>
        <dbReference type="WBParaSite" id="ACRNAN_scaffold1462.g12410.t1"/>
    </source>
</evidence>
<evidence type="ECO:0000256" key="3">
    <source>
        <dbReference type="ARBA" id="ARBA00022989"/>
    </source>
</evidence>
<dbReference type="InterPro" id="IPR011701">
    <property type="entry name" value="MFS"/>
</dbReference>
<dbReference type="InterPro" id="IPR020846">
    <property type="entry name" value="MFS_dom"/>
</dbReference>
<evidence type="ECO:0000256" key="4">
    <source>
        <dbReference type="ARBA" id="ARBA00023136"/>
    </source>
</evidence>
<dbReference type="WBParaSite" id="ACRNAN_scaffold1462.g12410.t1">
    <property type="protein sequence ID" value="ACRNAN_scaffold1462.g12410.t1"/>
    <property type="gene ID" value="ACRNAN_scaffold1462.g12410"/>
</dbReference>
<feature type="transmembrane region" description="Helical" evidence="5">
    <location>
        <begin position="233"/>
        <end position="254"/>
    </location>
</feature>
<feature type="transmembrane region" description="Helical" evidence="5">
    <location>
        <begin position="141"/>
        <end position="161"/>
    </location>
</feature>
<dbReference type="AlphaFoldDB" id="A0A914CWP6"/>
<evidence type="ECO:0000256" key="5">
    <source>
        <dbReference type="SAM" id="Phobius"/>
    </source>
</evidence>
<dbReference type="InterPro" id="IPR036259">
    <property type="entry name" value="MFS_trans_sf"/>
</dbReference>
<dbReference type="Pfam" id="PF07690">
    <property type="entry name" value="MFS_1"/>
    <property type="match status" value="1"/>
</dbReference>
<feature type="transmembrane region" description="Helical" evidence="5">
    <location>
        <begin position="111"/>
        <end position="129"/>
    </location>
</feature>